<keyword evidence="3" id="KW-1185">Reference proteome</keyword>
<evidence type="ECO:0000256" key="1">
    <source>
        <dbReference type="SAM" id="MobiDB-lite"/>
    </source>
</evidence>
<organism evidence="2 3">
    <name type="scientific">Zizania palustris</name>
    <name type="common">Northern wild rice</name>
    <dbReference type="NCBI Taxonomy" id="103762"/>
    <lineage>
        <taxon>Eukaryota</taxon>
        <taxon>Viridiplantae</taxon>
        <taxon>Streptophyta</taxon>
        <taxon>Embryophyta</taxon>
        <taxon>Tracheophyta</taxon>
        <taxon>Spermatophyta</taxon>
        <taxon>Magnoliopsida</taxon>
        <taxon>Liliopsida</taxon>
        <taxon>Poales</taxon>
        <taxon>Poaceae</taxon>
        <taxon>BOP clade</taxon>
        <taxon>Oryzoideae</taxon>
        <taxon>Oryzeae</taxon>
        <taxon>Zizaniinae</taxon>
        <taxon>Zizania</taxon>
    </lineage>
</organism>
<accession>A0A8J5V736</accession>
<dbReference type="AlphaFoldDB" id="A0A8J5V736"/>
<name>A0A8J5V736_ZIZPA</name>
<gene>
    <name evidence="2" type="ORF">GUJ93_ZPchr0001g30258</name>
</gene>
<protein>
    <submittedName>
        <fullName evidence="2">Uncharacterized protein</fullName>
    </submittedName>
</protein>
<proteinExistence type="predicted"/>
<sequence length="190" mass="21718">MGVPPWHCRQKPLTPRSKETFDHLARVVVVGDGAITITMLEVGVDYFIEEKALVDLPPARWLWAVSCPCQTQGSFTWWLFSLVRLITQYQEMHLPYCLGLSSEGRQDTTSGQSRQGKGVTRFSDCQVLEHDRDHTQIAELEGEWGEARVVIEHMHSLLIEDDLADMEFREKNSRGSRPSFTSSSMRTTYN</sequence>
<feature type="region of interest" description="Disordered" evidence="1">
    <location>
        <begin position="170"/>
        <end position="190"/>
    </location>
</feature>
<evidence type="ECO:0000313" key="3">
    <source>
        <dbReference type="Proteomes" id="UP000729402"/>
    </source>
</evidence>
<dbReference type="Proteomes" id="UP000729402">
    <property type="component" value="Unassembled WGS sequence"/>
</dbReference>
<reference evidence="2" key="1">
    <citation type="journal article" date="2021" name="bioRxiv">
        <title>Whole Genome Assembly and Annotation of Northern Wild Rice, Zizania palustris L., Supports a Whole Genome Duplication in the Zizania Genus.</title>
        <authorList>
            <person name="Haas M."/>
            <person name="Kono T."/>
            <person name="Macchietto M."/>
            <person name="Millas R."/>
            <person name="McGilp L."/>
            <person name="Shao M."/>
            <person name="Duquette J."/>
            <person name="Hirsch C.N."/>
            <person name="Kimball J."/>
        </authorList>
    </citation>
    <scope>NUCLEOTIDE SEQUENCE</scope>
    <source>
        <tissue evidence="2">Fresh leaf tissue</tissue>
    </source>
</reference>
<dbReference type="EMBL" id="JAAALK010000288">
    <property type="protein sequence ID" value="KAG8052500.1"/>
    <property type="molecule type" value="Genomic_DNA"/>
</dbReference>
<evidence type="ECO:0000313" key="2">
    <source>
        <dbReference type="EMBL" id="KAG8052500.1"/>
    </source>
</evidence>
<feature type="compositionally biased region" description="Low complexity" evidence="1">
    <location>
        <begin position="175"/>
        <end position="190"/>
    </location>
</feature>
<comment type="caution">
    <text evidence="2">The sequence shown here is derived from an EMBL/GenBank/DDBJ whole genome shotgun (WGS) entry which is preliminary data.</text>
</comment>
<reference evidence="2" key="2">
    <citation type="submission" date="2021-02" db="EMBL/GenBank/DDBJ databases">
        <authorList>
            <person name="Kimball J.A."/>
            <person name="Haas M.W."/>
            <person name="Macchietto M."/>
            <person name="Kono T."/>
            <person name="Duquette J."/>
            <person name="Shao M."/>
        </authorList>
    </citation>
    <scope>NUCLEOTIDE SEQUENCE</scope>
    <source>
        <tissue evidence="2">Fresh leaf tissue</tissue>
    </source>
</reference>